<dbReference type="EMBL" id="GG738892">
    <property type="protein sequence ID" value="EFC40463.1"/>
    <property type="molecule type" value="Genomic_DNA"/>
</dbReference>
<dbReference type="SUPFAM" id="SSF55729">
    <property type="entry name" value="Acyl-CoA N-acyltransferases (Nat)"/>
    <property type="match status" value="1"/>
</dbReference>
<proteinExistence type="predicted"/>
<reference evidence="2 3" key="1">
    <citation type="journal article" date="2010" name="Cell">
        <title>The genome of Naegleria gruberi illuminates early eukaryotic versatility.</title>
        <authorList>
            <person name="Fritz-Laylin L.K."/>
            <person name="Prochnik S.E."/>
            <person name="Ginger M.L."/>
            <person name="Dacks J.B."/>
            <person name="Carpenter M.L."/>
            <person name="Field M.C."/>
            <person name="Kuo A."/>
            <person name="Paredez A."/>
            <person name="Chapman J."/>
            <person name="Pham J."/>
            <person name="Shu S."/>
            <person name="Neupane R."/>
            <person name="Cipriano M."/>
            <person name="Mancuso J."/>
            <person name="Tu H."/>
            <person name="Salamov A."/>
            <person name="Lindquist E."/>
            <person name="Shapiro H."/>
            <person name="Lucas S."/>
            <person name="Grigoriev I.V."/>
            <person name="Cande W.Z."/>
            <person name="Fulton C."/>
            <person name="Rokhsar D.S."/>
            <person name="Dawson S.C."/>
        </authorList>
    </citation>
    <scope>NUCLEOTIDE SEQUENCE [LARGE SCALE GENOMIC DNA]</scope>
    <source>
        <strain evidence="2 3">NEG-M</strain>
    </source>
</reference>
<gene>
    <name evidence="2" type="ORF">NAEGRDRAFT_71734</name>
</gene>
<evidence type="ECO:0000313" key="3">
    <source>
        <dbReference type="Proteomes" id="UP000006671"/>
    </source>
</evidence>
<protein>
    <submittedName>
        <fullName evidence="2">Acetyltransferase</fullName>
    </submittedName>
</protein>
<dbReference type="Gene3D" id="3.40.630.30">
    <property type="match status" value="1"/>
</dbReference>
<dbReference type="AlphaFoldDB" id="D2VRX0"/>
<sequence>MGEAHRNLTSVETSSDGKESMICIKPEYKQVDDPAQYYATRGEEHPLQLMESIRKQADLAFLLLFLPDTRCKSLKLVDGKLESNLEEMKQLGLVNEDGTKLTRYAYLHEKLNISFSYLYYALIYHLHKDNTQYLNDKLDKMTRELNYKSVTQPFNLLNFGKVYFGNADFVVKTVETKEEMAKIIDCVQDGFASMSAGPMSSEIVMSGQYPLHDANYDWVFVMESDGSIVSTGQVFYGEKTHYVNNVCTRPRSRGKGYASFVMTAIIELCKEKSKDKPLILQASPKGLKMYHQLGFDYRFDYEIGLFIPYQ</sequence>
<dbReference type="VEuPathDB" id="AmoebaDB:NAEGRDRAFT_71734"/>
<accession>D2VRX0</accession>
<keyword evidence="2" id="KW-0808">Transferase</keyword>
<feature type="domain" description="N-acetyltransferase" evidence="1">
    <location>
        <begin position="169"/>
        <end position="310"/>
    </location>
</feature>
<dbReference type="KEGG" id="ngr:NAEGRDRAFT_71734"/>
<dbReference type="InterPro" id="IPR016181">
    <property type="entry name" value="Acyl_CoA_acyltransferase"/>
</dbReference>
<evidence type="ECO:0000259" key="1">
    <source>
        <dbReference type="PROSITE" id="PS51186"/>
    </source>
</evidence>
<dbReference type="InterPro" id="IPR000182">
    <property type="entry name" value="GNAT_dom"/>
</dbReference>
<dbReference type="GO" id="GO:0016747">
    <property type="term" value="F:acyltransferase activity, transferring groups other than amino-acyl groups"/>
    <property type="evidence" value="ECO:0007669"/>
    <property type="project" value="InterPro"/>
</dbReference>
<dbReference type="Proteomes" id="UP000006671">
    <property type="component" value="Unassembled WGS sequence"/>
</dbReference>
<keyword evidence="3" id="KW-1185">Reference proteome</keyword>
<dbReference type="CDD" id="cd04301">
    <property type="entry name" value="NAT_SF"/>
    <property type="match status" value="1"/>
</dbReference>
<evidence type="ECO:0000313" key="2">
    <source>
        <dbReference type="EMBL" id="EFC40463.1"/>
    </source>
</evidence>
<dbReference type="PROSITE" id="PS51186">
    <property type="entry name" value="GNAT"/>
    <property type="match status" value="1"/>
</dbReference>
<dbReference type="RefSeq" id="XP_002673207.1">
    <property type="nucleotide sequence ID" value="XM_002673161.1"/>
</dbReference>
<dbReference type="Pfam" id="PF00583">
    <property type="entry name" value="Acetyltransf_1"/>
    <property type="match status" value="1"/>
</dbReference>
<dbReference type="InParanoid" id="D2VRX0"/>
<dbReference type="GeneID" id="8854429"/>
<organism evidence="3">
    <name type="scientific">Naegleria gruberi</name>
    <name type="common">Amoeba</name>
    <dbReference type="NCBI Taxonomy" id="5762"/>
    <lineage>
        <taxon>Eukaryota</taxon>
        <taxon>Discoba</taxon>
        <taxon>Heterolobosea</taxon>
        <taxon>Tetramitia</taxon>
        <taxon>Eutetramitia</taxon>
        <taxon>Vahlkampfiidae</taxon>
        <taxon>Naegleria</taxon>
    </lineage>
</organism>
<dbReference type="OrthoDB" id="61113at2759"/>
<name>D2VRX0_NAEGR</name>